<dbReference type="InterPro" id="IPR006311">
    <property type="entry name" value="TAT_signal"/>
</dbReference>
<dbReference type="InterPro" id="IPR052516">
    <property type="entry name" value="N-heterocyclic_Hydroxylase"/>
</dbReference>
<dbReference type="SUPFAM" id="SSF56003">
    <property type="entry name" value="Molybdenum cofactor-binding domain"/>
    <property type="match status" value="2"/>
</dbReference>
<protein>
    <submittedName>
        <fullName evidence="2">Isoquinoline 1-oxidoreductase, beta subunit</fullName>
    </submittedName>
</protein>
<dbReference type="AlphaFoldDB" id="A0A1M5X4H5"/>
<dbReference type="InterPro" id="IPR037165">
    <property type="entry name" value="AldOxase/xan_DH_Mopterin-bd_sf"/>
</dbReference>
<evidence type="ECO:0000259" key="1">
    <source>
        <dbReference type="SMART" id="SM01008"/>
    </source>
</evidence>
<evidence type="ECO:0000313" key="2">
    <source>
        <dbReference type="EMBL" id="SHH94502.1"/>
    </source>
</evidence>
<dbReference type="Pfam" id="PF20256">
    <property type="entry name" value="MoCoBD_2"/>
    <property type="match status" value="2"/>
</dbReference>
<dbReference type="InterPro" id="IPR012368">
    <property type="entry name" value="OxRdtase_Mopterin-bd_su_IorB"/>
</dbReference>
<evidence type="ECO:0000313" key="3">
    <source>
        <dbReference type="Proteomes" id="UP000184221"/>
    </source>
</evidence>
<dbReference type="InterPro" id="IPR000674">
    <property type="entry name" value="Ald_Oxase/Xan_DH_a/b"/>
</dbReference>
<dbReference type="STRING" id="996342.SAMN05443551_3717"/>
<dbReference type="GO" id="GO:0016491">
    <property type="term" value="F:oxidoreductase activity"/>
    <property type="evidence" value="ECO:0007669"/>
    <property type="project" value="InterPro"/>
</dbReference>
<organism evidence="2 3">
    <name type="scientific">Marivita hallyeonensis</name>
    <dbReference type="NCBI Taxonomy" id="996342"/>
    <lineage>
        <taxon>Bacteria</taxon>
        <taxon>Pseudomonadati</taxon>
        <taxon>Pseudomonadota</taxon>
        <taxon>Alphaproteobacteria</taxon>
        <taxon>Rhodobacterales</taxon>
        <taxon>Roseobacteraceae</taxon>
        <taxon>Marivita</taxon>
    </lineage>
</organism>
<dbReference type="Proteomes" id="UP000184221">
    <property type="component" value="Unassembled WGS sequence"/>
</dbReference>
<dbReference type="Gene3D" id="3.90.1170.50">
    <property type="entry name" value="Aldehyde oxidase/xanthine dehydrogenase, a/b hammerhead"/>
    <property type="match status" value="1"/>
</dbReference>
<name>A0A1M5X4H5_9RHOB</name>
<dbReference type="InterPro" id="IPR008274">
    <property type="entry name" value="AldOxase/xan_DH_MoCoBD1"/>
</dbReference>
<dbReference type="PANTHER" id="PTHR47495:SF2">
    <property type="entry name" value="ALDEHYDE DEHYDROGENASE"/>
    <property type="match status" value="1"/>
</dbReference>
<accession>A0A1M5X4H5</accession>
<proteinExistence type="predicted"/>
<dbReference type="EMBL" id="FQXC01000005">
    <property type="protein sequence ID" value="SHH94502.1"/>
    <property type="molecule type" value="Genomic_DNA"/>
</dbReference>
<feature type="domain" description="Aldehyde oxidase/xanthine dehydrogenase a/b hammerhead" evidence="1">
    <location>
        <begin position="217"/>
        <end position="295"/>
    </location>
</feature>
<gene>
    <name evidence="2" type="ORF">SAMN05443551_3717</name>
</gene>
<sequence>MFHYLEKTLASQVVAPTRRTFLKLSAGAVGGLLIGGGVAPIRDAQASTPAEAFVQPFVHITPDNQVTVIVKHLDMGQGSANGLATLVADELDADLSQLSVQHAPSNPNVYKNLLFGVQGTGGSTAIANSFEQYRQAGAAAKAMIVQAAAERWGVEPGTITVSAGTVSGGGNSATLGELASAAAEQPVPETVSLKAPEQWVYIGKETQRLDLPVKTQGSVGLFGIDLQQADALTAVTLRPPRFGATVASVDDGSARAVDGVVEVLQTPAGVVVVAQNMWSAMQGRTALEVTWDETNAEMRGTDELAAEFSALLDQPGNAAPARGDAAGKLASAATVIEADYSFPYLNHGQMEPLNATVMFDGEKAEFWFGSQIQTLDHNVAAAVLGIDFPNVSINTMFAGGSFGRRATPDAHLTAEAAMVVKAWFDATGEARPIKLVFTREDDMASGYFRPMHMHRVRAGVDENGMISGWEHRVVGQGIMIGTPFEAFTVKDGVDHSSVEGAADTTYDLPDFALDTHHPTVGIPVLWWRAVGHTHTAFVMETMMDELAEAAGIDPVAFRLNHLTSDARLAGVLREAADRVGPAPDGTHRGIAVHKSFNTYVAEIADVRLREDGTVKVEQVTCAIDCGVAVNPDNIRAQVEGGLGFGLSAVLREEITLTDGQVDQLNYPDYPPLRISDMPTVDVHIVASAEAPTGVGEPATPPIGPAVANAIYRATGQRIRSLPLTKHGLA</sequence>
<keyword evidence="3" id="KW-1185">Reference proteome</keyword>
<dbReference type="RefSeq" id="WP_072779574.1">
    <property type="nucleotide sequence ID" value="NZ_FQXC01000005.1"/>
</dbReference>
<dbReference type="PANTHER" id="PTHR47495">
    <property type="entry name" value="ALDEHYDE DEHYDROGENASE"/>
    <property type="match status" value="1"/>
</dbReference>
<reference evidence="2 3" key="1">
    <citation type="submission" date="2016-11" db="EMBL/GenBank/DDBJ databases">
        <authorList>
            <person name="Jaros S."/>
            <person name="Januszkiewicz K."/>
            <person name="Wedrychowicz H."/>
        </authorList>
    </citation>
    <scope>NUCLEOTIDE SEQUENCE [LARGE SCALE GENOMIC DNA]</scope>
    <source>
        <strain evidence="2 3">DSM 29431</strain>
    </source>
</reference>
<dbReference type="OrthoDB" id="9767994at2"/>
<dbReference type="PROSITE" id="PS51318">
    <property type="entry name" value="TAT"/>
    <property type="match status" value="1"/>
</dbReference>
<dbReference type="Gene3D" id="3.30.365.10">
    <property type="entry name" value="Aldehyde oxidase/xanthine dehydrogenase, molybdopterin binding domain"/>
    <property type="match status" value="4"/>
</dbReference>
<dbReference type="Pfam" id="PF02738">
    <property type="entry name" value="MoCoBD_1"/>
    <property type="match status" value="1"/>
</dbReference>
<dbReference type="PIRSF" id="PIRSF036389">
    <property type="entry name" value="IOR_B"/>
    <property type="match status" value="1"/>
</dbReference>
<dbReference type="InterPro" id="IPR046867">
    <property type="entry name" value="AldOxase/xan_DH_MoCoBD2"/>
</dbReference>
<dbReference type="SMART" id="SM01008">
    <property type="entry name" value="Ald_Xan_dh_C"/>
    <property type="match status" value="1"/>
</dbReference>